<feature type="non-terminal residue" evidence="2">
    <location>
        <position position="112"/>
    </location>
</feature>
<evidence type="ECO:0000256" key="1">
    <source>
        <dbReference type="SAM" id="Phobius"/>
    </source>
</evidence>
<keyword evidence="1" id="KW-1133">Transmembrane helix</keyword>
<reference evidence="2 3" key="1">
    <citation type="journal article" date="2017" name="Gigascience">
        <title>Genome sequence of the small brown planthopper, Laodelphax striatellus.</title>
        <authorList>
            <person name="Zhu J."/>
            <person name="Jiang F."/>
            <person name="Wang X."/>
            <person name="Yang P."/>
            <person name="Bao Y."/>
            <person name="Zhao W."/>
            <person name="Wang W."/>
            <person name="Lu H."/>
            <person name="Wang Q."/>
            <person name="Cui N."/>
            <person name="Li J."/>
            <person name="Chen X."/>
            <person name="Luo L."/>
            <person name="Yu J."/>
            <person name="Kang L."/>
            <person name="Cui F."/>
        </authorList>
    </citation>
    <scope>NUCLEOTIDE SEQUENCE [LARGE SCALE GENOMIC DNA]</scope>
    <source>
        <strain evidence="2">Lst14</strain>
    </source>
</reference>
<dbReference type="Proteomes" id="UP000291343">
    <property type="component" value="Unassembled WGS sequence"/>
</dbReference>
<sequence>MIVSLLLVIFKCILAALLIIAMQSFTLKFGDSRNDWKCCFCCHVRTGTIFLGIWHLVIADLYMLMMSFCYAGVVLHVLDQYKALNRMMVERLWLGTQEGQHLSNSARKGVLY</sequence>
<gene>
    <name evidence="2" type="ORF">LSTR_LSTR001400</name>
</gene>
<dbReference type="InParanoid" id="A0A482X9G4"/>
<dbReference type="STRING" id="195883.A0A482X9G4"/>
<keyword evidence="1" id="KW-0812">Transmembrane</keyword>
<comment type="caution">
    <text evidence="2">The sequence shown here is derived from an EMBL/GenBank/DDBJ whole genome shotgun (WGS) entry which is preliminary data.</text>
</comment>
<keyword evidence="1" id="KW-0472">Membrane</keyword>
<evidence type="ECO:0000313" key="2">
    <source>
        <dbReference type="EMBL" id="RZF42605.1"/>
    </source>
</evidence>
<organism evidence="2 3">
    <name type="scientific">Laodelphax striatellus</name>
    <name type="common">Small brown planthopper</name>
    <name type="synonym">Delphax striatella</name>
    <dbReference type="NCBI Taxonomy" id="195883"/>
    <lineage>
        <taxon>Eukaryota</taxon>
        <taxon>Metazoa</taxon>
        <taxon>Ecdysozoa</taxon>
        <taxon>Arthropoda</taxon>
        <taxon>Hexapoda</taxon>
        <taxon>Insecta</taxon>
        <taxon>Pterygota</taxon>
        <taxon>Neoptera</taxon>
        <taxon>Paraneoptera</taxon>
        <taxon>Hemiptera</taxon>
        <taxon>Auchenorrhyncha</taxon>
        <taxon>Fulgoroidea</taxon>
        <taxon>Delphacidae</taxon>
        <taxon>Criomorphinae</taxon>
        <taxon>Laodelphax</taxon>
    </lineage>
</organism>
<protein>
    <submittedName>
        <fullName evidence="2">Uncharacterized protein</fullName>
    </submittedName>
</protein>
<feature type="transmembrane region" description="Helical" evidence="1">
    <location>
        <begin position="53"/>
        <end position="78"/>
    </location>
</feature>
<name>A0A482X9G4_LAOST</name>
<proteinExistence type="predicted"/>
<keyword evidence="3" id="KW-1185">Reference proteome</keyword>
<feature type="transmembrane region" description="Helical" evidence="1">
    <location>
        <begin position="5"/>
        <end position="25"/>
    </location>
</feature>
<evidence type="ECO:0000313" key="3">
    <source>
        <dbReference type="Proteomes" id="UP000291343"/>
    </source>
</evidence>
<dbReference type="EMBL" id="QKKF02014716">
    <property type="protein sequence ID" value="RZF42605.1"/>
    <property type="molecule type" value="Genomic_DNA"/>
</dbReference>
<dbReference type="AlphaFoldDB" id="A0A482X9G4"/>
<accession>A0A482X9G4</accession>
<dbReference type="OrthoDB" id="10002163at2759"/>